<name>A0ABD0S5E5_LOXSC</name>
<evidence type="ECO:0000259" key="6">
    <source>
        <dbReference type="Pfam" id="PF00732"/>
    </source>
</evidence>
<protein>
    <submittedName>
        <fullName evidence="8">Uncharacterized protein</fullName>
    </submittedName>
</protein>
<dbReference type="PANTHER" id="PTHR11552:SF147">
    <property type="entry name" value="CHOLINE DEHYDROGENASE, MITOCHONDRIAL"/>
    <property type="match status" value="1"/>
</dbReference>
<dbReference type="Pfam" id="PF05199">
    <property type="entry name" value="GMC_oxred_C"/>
    <property type="match status" value="1"/>
</dbReference>
<evidence type="ECO:0000256" key="1">
    <source>
        <dbReference type="ARBA" id="ARBA00001974"/>
    </source>
</evidence>
<evidence type="ECO:0000313" key="9">
    <source>
        <dbReference type="Proteomes" id="UP001549921"/>
    </source>
</evidence>
<keyword evidence="3" id="KW-0285">Flavoprotein</keyword>
<dbReference type="InterPro" id="IPR000172">
    <property type="entry name" value="GMC_OxRdtase_N"/>
</dbReference>
<evidence type="ECO:0000256" key="4">
    <source>
        <dbReference type="ARBA" id="ARBA00022827"/>
    </source>
</evidence>
<dbReference type="SUPFAM" id="SSF54373">
    <property type="entry name" value="FAD-linked reductases, C-terminal domain"/>
    <property type="match status" value="1"/>
</dbReference>
<dbReference type="EMBL" id="JBEDNZ010000029">
    <property type="protein sequence ID" value="KAL0809293.1"/>
    <property type="molecule type" value="Genomic_DNA"/>
</dbReference>
<dbReference type="InterPro" id="IPR012132">
    <property type="entry name" value="GMC_OxRdtase"/>
</dbReference>
<dbReference type="AlphaFoldDB" id="A0ABD0S5E5"/>
<evidence type="ECO:0000256" key="2">
    <source>
        <dbReference type="ARBA" id="ARBA00010790"/>
    </source>
</evidence>
<dbReference type="PANTHER" id="PTHR11552">
    <property type="entry name" value="GLUCOSE-METHANOL-CHOLINE GMC OXIDOREDUCTASE"/>
    <property type="match status" value="1"/>
</dbReference>
<dbReference type="InterPro" id="IPR007867">
    <property type="entry name" value="GMC_OxRtase_C"/>
</dbReference>
<dbReference type="Proteomes" id="UP001549921">
    <property type="component" value="Unassembled WGS sequence"/>
</dbReference>
<keyword evidence="4 5" id="KW-0274">FAD</keyword>
<evidence type="ECO:0000313" key="8">
    <source>
        <dbReference type="EMBL" id="KAL0809293.1"/>
    </source>
</evidence>
<proteinExistence type="inferred from homology"/>
<evidence type="ECO:0000259" key="7">
    <source>
        <dbReference type="Pfam" id="PF05199"/>
    </source>
</evidence>
<organism evidence="8 9">
    <name type="scientific">Loxostege sticticalis</name>
    <name type="common">Beet webworm moth</name>
    <dbReference type="NCBI Taxonomy" id="481309"/>
    <lineage>
        <taxon>Eukaryota</taxon>
        <taxon>Metazoa</taxon>
        <taxon>Ecdysozoa</taxon>
        <taxon>Arthropoda</taxon>
        <taxon>Hexapoda</taxon>
        <taxon>Insecta</taxon>
        <taxon>Pterygota</taxon>
        <taxon>Neoptera</taxon>
        <taxon>Endopterygota</taxon>
        <taxon>Lepidoptera</taxon>
        <taxon>Glossata</taxon>
        <taxon>Ditrysia</taxon>
        <taxon>Pyraloidea</taxon>
        <taxon>Crambidae</taxon>
        <taxon>Pyraustinae</taxon>
        <taxon>Loxostege</taxon>
    </lineage>
</organism>
<dbReference type="Pfam" id="PF00732">
    <property type="entry name" value="GMC_oxred_N"/>
    <property type="match status" value="1"/>
</dbReference>
<gene>
    <name evidence="8" type="ORF">ABMA28_011509</name>
</gene>
<comment type="caution">
    <text evidence="8">The sequence shown here is derived from an EMBL/GenBank/DDBJ whole genome shotgun (WGS) entry which is preliminary data.</text>
</comment>
<comment type="cofactor">
    <cofactor evidence="1 5">
        <name>FAD</name>
        <dbReference type="ChEBI" id="CHEBI:57692"/>
    </cofactor>
</comment>
<dbReference type="PIRSF" id="PIRSF000137">
    <property type="entry name" value="Alcohol_oxidase"/>
    <property type="match status" value="1"/>
</dbReference>
<feature type="domain" description="Glucose-methanol-choline oxidoreductase C-terminal" evidence="7">
    <location>
        <begin position="439"/>
        <end position="574"/>
    </location>
</feature>
<feature type="binding site" evidence="5">
    <location>
        <begin position="526"/>
        <end position="527"/>
    </location>
    <ligand>
        <name>FAD</name>
        <dbReference type="ChEBI" id="CHEBI:57692"/>
    </ligand>
</feature>
<reference evidence="8 9" key="1">
    <citation type="submission" date="2024-06" db="EMBL/GenBank/DDBJ databases">
        <title>A chromosome-level genome assembly of beet webworm, Loxostege sticticalis.</title>
        <authorList>
            <person name="Zhang Y."/>
        </authorList>
    </citation>
    <scope>NUCLEOTIDE SEQUENCE [LARGE SCALE GENOMIC DNA]</scope>
    <source>
        <strain evidence="8">AQ028</strain>
        <tissue evidence="8">Male pupae</tissue>
    </source>
</reference>
<dbReference type="SUPFAM" id="SSF51905">
    <property type="entry name" value="FAD/NAD(P)-binding domain"/>
    <property type="match status" value="1"/>
</dbReference>
<dbReference type="Gene3D" id="3.30.560.10">
    <property type="entry name" value="Glucose Oxidase, domain 3"/>
    <property type="match status" value="1"/>
</dbReference>
<feature type="domain" description="Glucose-methanol-choline oxidoreductase N-terminal" evidence="6">
    <location>
        <begin position="43"/>
        <end position="340"/>
    </location>
</feature>
<sequence>MDLSTLGQGFVGGAQGLFGLLSILSLTSPKLPSAAPVEDGAIFDYLIVGGGTAGSIVANRLTEEKNINVLLIEAGEDPDIETTVPGFMTFLPNTPYDYNFPTVNDNFSAQNLKENAVRITAGKALGGSSVLHHMIQVRGNRRDYQTWATAADDSSWDYDSLLPYFIKSEQVKSPEILNSETGSYHGTEGYVNMTKEPHKVNKDILDAFVEMGYEYLVDVNGNKTLGVAEPLFVIDDGVRQSMAECHLSAAKDRSNLFVYKGTTVTKILFDDDKNAIGVEIFTKDSKTMTIKARKEIILAAGVIRTPQVLMLSGIGPKTHLKEFNIDVISDLPVGETFQDHFGVVVAHKLNKSPILTSLSPSFPDFKQFPAPTTVGFKSLDPDATYPDFQAINLRMPHNSIGLPSLCSNVFKYKNSICNEMIRSNIGRDLLFSVFFIMQPYSRGKVELRNTDPMDYPSIYTGYFSNTTDLDNLGSYLLHFSAIANTTYFKSVDAELVDFNLEDCNDLDRNSYDYWRCYGLKMSSTIWHPASTCPMGPVLDSKLNVRGVKKLRVVDASGLPSVNSGQLMAAVMVFAEKAADLIKEDM</sequence>
<feature type="binding site" evidence="5">
    <location>
        <position position="264"/>
    </location>
    <ligand>
        <name>FAD</name>
        <dbReference type="ChEBI" id="CHEBI:57692"/>
    </ligand>
</feature>
<evidence type="ECO:0000256" key="3">
    <source>
        <dbReference type="ARBA" id="ARBA00022630"/>
    </source>
</evidence>
<dbReference type="InterPro" id="IPR036188">
    <property type="entry name" value="FAD/NAD-bd_sf"/>
</dbReference>
<dbReference type="Gene3D" id="3.50.50.60">
    <property type="entry name" value="FAD/NAD(P)-binding domain"/>
    <property type="match status" value="1"/>
</dbReference>
<comment type="similarity">
    <text evidence="2">Belongs to the GMC oxidoreductase family.</text>
</comment>
<evidence type="ECO:0000256" key="5">
    <source>
        <dbReference type="PIRSR" id="PIRSR000137-2"/>
    </source>
</evidence>
<accession>A0ABD0S5E5</accession>